<reference evidence="2" key="1">
    <citation type="submission" date="2023-03" db="EMBL/GenBank/DDBJ databases">
        <title>Massive genome expansion in bonnet fungi (Mycena s.s.) driven by repeated elements and novel gene families across ecological guilds.</title>
        <authorList>
            <consortium name="Lawrence Berkeley National Laboratory"/>
            <person name="Harder C.B."/>
            <person name="Miyauchi S."/>
            <person name="Viragh M."/>
            <person name="Kuo A."/>
            <person name="Thoen E."/>
            <person name="Andreopoulos B."/>
            <person name="Lu D."/>
            <person name="Skrede I."/>
            <person name="Drula E."/>
            <person name="Henrissat B."/>
            <person name="Morin E."/>
            <person name="Kohler A."/>
            <person name="Barry K."/>
            <person name="LaButti K."/>
            <person name="Morin E."/>
            <person name="Salamov A."/>
            <person name="Lipzen A."/>
            <person name="Mereny Z."/>
            <person name="Hegedus B."/>
            <person name="Baldrian P."/>
            <person name="Stursova M."/>
            <person name="Weitz H."/>
            <person name="Taylor A."/>
            <person name="Grigoriev I.V."/>
            <person name="Nagy L.G."/>
            <person name="Martin F."/>
            <person name="Kauserud H."/>
        </authorList>
    </citation>
    <scope>NUCLEOTIDE SEQUENCE</scope>
    <source>
        <strain evidence="2">CBHHK067</strain>
    </source>
</reference>
<proteinExistence type="predicted"/>
<feature type="transmembrane region" description="Helical" evidence="1">
    <location>
        <begin position="6"/>
        <end position="29"/>
    </location>
</feature>
<dbReference type="Proteomes" id="UP001221757">
    <property type="component" value="Unassembled WGS sequence"/>
</dbReference>
<keyword evidence="3" id="KW-1185">Reference proteome</keyword>
<protein>
    <submittedName>
        <fullName evidence="2">Uncharacterized protein</fullName>
    </submittedName>
</protein>
<evidence type="ECO:0000313" key="2">
    <source>
        <dbReference type="EMBL" id="KAJ7699658.1"/>
    </source>
</evidence>
<comment type="caution">
    <text evidence="2">The sequence shown here is derived from an EMBL/GenBank/DDBJ whole genome shotgun (WGS) entry which is preliminary data.</text>
</comment>
<sequence length="179" mass="19889">MSHQLLDVILGITPVPGLSAAFSLLKIIVSSVQQAREGKRQLEALAYGVAQLLDTLNIEFRASRLFESASVKPFQDLHSLLEDIQSDLPQALFAQDSLISDIEAFYRRIGTVASGFQISALLNIQRMLSNDGRARSQDLEGVNARLRIMELNQMQLWRTVGSFVVNPGLAMYVLPYLKV</sequence>
<gene>
    <name evidence="2" type="ORF">B0H17DRAFT_1049151</name>
</gene>
<name>A0AAD7GQC4_MYCRO</name>
<keyword evidence="1" id="KW-0472">Membrane</keyword>
<organism evidence="2 3">
    <name type="scientific">Mycena rosella</name>
    <name type="common">Pink bonnet</name>
    <name type="synonym">Agaricus rosellus</name>
    <dbReference type="NCBI Taxonomy" id="1033263"/>
    <lineage>
        <taxon>Eukaryota</taxon>
        <taxon>Fungi</taxon>
        <taxon>Dikarya</taxon>
        <taxon>Basidiomycota</taxon>
        <taxon>Agaricomycotina</taxon>
        <taxon>Agaricomycetes</taxon>
        <taxon>Agaricomycetidae</taxon>
        <taxon>Agaricales</taxon>
        <taxon>Marasmiineae</taxon>
        <taxon>Mycenaceae</taxon>
        <taxon>Mycena</taxon>
    </lineage>
</organism>
<evidence type="ECO:0000313" key="3">
    <source>
        <dbReference type="Proteomes" id="UP001221757"/>
    </source>
</evidence>
<dbReference type="EMBL" id="JARKIE010000022">
    <property type="protein sequence ID" value="KAJ7699658.1"/>
    <property type="molecule type" value="Genomic_DNA"/>
</dbReference>
<dbReference type="InterPro" id="IPR059179">
    <property type="entry name" value="MLKL-like_MCAfunc"/>
</dbReference>
<accession>A0AAD7GQC4</accession>
<keyword evidence="1" id="KW-1133">Transmembrane helix</keyword>
<evidence type="ECO:0000256" key="1">
    <source>
        <dbReference type="SAM" id="Phobius"/>
    </source>
</evidence>
<keyword evidence="1" id="KW-0812">Transmembrane</keyword>
<dbReference type="AlphaFoldDB" id="A0AAD7GQC4"/>
<dbReference type="CDD" id="cd21037">
    <property type="entry name" value="MLKL_NTD"/>
    <property type="match status" value="1"/>
</dbReference>
<feature type="transmembrane region" description="Helical" evidence="1">
    <location>
        <begin position="156"/>
        <end position="177"/>
    </location>
</feature>